<feature type="region of interest" description="Disordered" evidence="1">
    <location>
        <begin position="1"/>
        <end position="23"/>
    </location>
</feature>
<keyword evidence="3" id="KW-1185">Reference proteome</keyword>
<organism evidence="2 3">
    <name type="scientific">Pseudomonas paraeruginosa</name>
    <dbReference type="NCBI Taxonomy" id="2994495"/>
    <lineage>
        <taxon>Bacteria</taxon>
        <taxon>Pseudomonadati</taxon>
        <taxon>Pseudomonadota</taxon>
        <taxon>Gammaproteobacteria</taxon>
        <taxon>Pseudomonadales</taxon>
        <taxon>Pseudomonadaceae</taxon>
        <taxon>Pseudomonas</taxon>
    </lineage>
</organism>
<evidence type="ECO:0000256" key="1">
    <source>
        <dbReference type="SAM" id="MobiDB-lite"/>
    </source>
</evidence>
<name>A0A2R3IN57_9PSED</name>
<dbReference type="Proteomes" id="UP000238390">
    <property type="component" value="Chromosome"/>
</dbReference>
<reference evidence="2 3" key="1">
    <citation type="submission" date="2018-02" db="EMBL/GenBank/DDBJ databases">
        <title>FDA/CDC Antimicrobial Resistant Isolate Bank Genome Sequencing.</title>
        <authorList>
            <person name="Benahmed F.H."/>
            <person name="Lutgring J.D."/>
            <person name="Yoo B."/>
            <person name="Machado M."/>
            <person name="Brown A."/>
            <person name="McAllister G."/>
            <person name="Perry A."/>
            <person name="Halpin A.L."/>
            <person name="Vavikolanu K."/>
            <person name="Ott S."/>
            <person name="Zhao X."/>
            <person name="Tallon L.J."/>
            <person name="Sadzewicz L."/>
            <person name="Aluvathingal J."/>
            <person name="Nadendla S."/>
            <person name="Voskania-kordi A."/>
            <person name="Simonyan V."/>
            <person name="Patel J."/>
            <person name="Shawar R.M."/>
        </authorList>
    </citation>
    <scope>NUCLEOTIDE SEQUENCE [LARGE SCALE GENOMIC DNA]</scope>
    <source>
        <strain evidence="2 3">AR_0356</strain>
    </source>
</reference>
<feature type="region of interest" description="Disordered" evidence="1">
    <location>
        <begin position="44"/>
        <end position="63"/>
    </location>
</feature>
<gene>
    <name evidence="2" type="ORF">CSB93_3464</name>
</gene>
<dbReference type="EMBL" id="CP027169">
    <property type="protein sequence ID" value="AVK03358.1"/>
    <property type="molecule type" value="Genomic_DNA"/>
</dbReference>
<protein>
    <submittedName>
        <fullName evidence="2">Uncharacterized protein</fullName>
    </submittedName>
</protein>
<evidence type="ECO:0000313" key="2">
    <source>
        <dbReference type="EMBL" id="AVK03358.1"/>
    </source>
</evidence>
<dbReference type="AlphaFoldDB" id="A0A2R3IN57"/>
<feature type="compositionally biased region" description="Polar residues" evidence="1">
    <location>
        <begin position="93"/>
        <end position="105"/>
    </location>
</feature>
<evidence type="ECO:0000313" key="3">
    <source>
        <dbReference type="Proteomes" id="UP000238390"/>
    </source>
</evidence>
<sequence length="134" mass="13474">MRTSGADAGRATDSPPDHPARLYGSLVPRASHLGIDEAGLLAHGLASPPVPRLPASRSGIGERSPFTVAGAAAASTAFPLSPAVAGEEPRTGKATQCAGQGQSGRLTPGLPSCCPRRVVPGVSCRRARGETGSR</sequence>
<feature type="region of interest" description="Disordered" evidence="1">
    <location>
        <begin position="83"/>
        <end position="112"/>
    </location>
</feature>
<accession>A0A2R3IN57</accession>
<proteinExistence type="predicted"/>